<dbReference type="EMBL" id="JACHJQ010000002">
    <property type="protein sequence ID" value="MBB4905866.1"/>
    <property type="molecule type" value="Genomic_DNA"/>
</dbReference>
<evidence type="ECO:0000313" key="3">
    <source>
        <dbReference type="Proteomes" id="UP000520767"/>
    </source>
</evidence>
<comment type="caution">
    <text evidence="2">The sequence shown here is derived from an EMBL/GenBank/DDBJ whole genome shotgun (WGS) entry which is preliminary data.</text>
</comment>
<reference evidence="2 3" key="1">
    <citation type="submission" date="2020-08" db="EMBL/GenBank/DDBJ databases">
        <title>Genomic Encyclopedia of Type Strains, Phase III (KMG-III): the genomes of soil and plant-associated and newly described type strains.</title>
        <authorList>
            <person name="Whitman W."/>
        </authorList>
    </citation>
    <scope>NUCLEOTIDE SEQUENCE [LARGE SCALE GENOMIC DNA]</scope>
    <source>
        <strain evidence="2 3">CECT 8960</strain>
    </source>
</reference>
<dbReference type="AlphaFoldDB" id="A0A7W7VD69"/>
<protein>
    <submittedName>
        <fullName evidence="2">Uncharacterized protein</fullName>
    </submittedName>
</protein>
<organism evidence="2 3">
    <name type="scientific">Actinophytocola algeriensis</name>
    <dbReference type="NCBI Taxonomy" id="1768010"/>
    <lineage>
        <taxon>Bacteria</taxon>
        <taxon>Bacillati</taxon>
        <taxon>Actinomycetota</taxon>
        <taxon>Actinomycetes</taxon>
        <taxon>Pseudonocardiales</taxon>
        <taxon>Pseudonocardiaceae</taxon>
    </lineage>
</organism>
<feature type="region of interest" description="Disordered" evidence="1">
    <location>
        <begin position="97"/>
        <end position="120"/>
    </location>
</feature>
<gene>
    <name evidence="2" type="ORF">FHR82_002083</name>
</gene>
<accession>A0A7W7VD69</accession>
<sequence length="352" mass="38972">MDKARAIQLVLERIRTDGDDYPTDDLTAAPFDGGWCVYAPVMIADDAPDSLVTRSVFLVSGTGRVEQVTSDAPVADATLWFEESCIWFSASAGPGEWSPDTGLPSHPDLGGSSRPRPPADYDRAAVDVLARALTNERDFSGWLGDRLRDLADLLGGGSRLVARSPHGLAAGHVRELLEPYDEERPEVWRTWPRIDTAGLPEVDTTGWVLTPFATMVQFLEELEEQDDAQAVADTFAEQAERAPRWRACGVADLMPQLVALRRTTWLDNWLDSLRELSAETADDPADDFPRMLMTEPTPEDPDVDALLRIAIAATQNNREVMDIDAATTAAYRRVLDRMGLPFENYGYEAMFE</sequence>
<name>A0A7W7VD69_9PSEU</name>
<evidence type="ECO:0000256" key="1">
    <source>
        <dbReference type="SAM" id="MobiDB-lite"/>
    </source>
</evidence>
<evidence type="ECO:0000313" key="2">
    <source>
        <dbReference type="EMBL" id="MBB4905866.1"/>
    </source>
</evidence>
<keyword evidence="3" id="KW-1185">Reference proteome</keyword>
<dbReference type="Proteomes" id="UP000520767">
    <property type="component" value="Unassembled WGS sequence"/>
</dbReference>
<dbReference type="RefSeq" id="WP_184810039.1">
    <property type="nucleotide sequence ID" value="NZ_JACHJQ010000002.1"/>
</dbReference>
<proteinExistence type="predicted"/>